<dbReference type="SMART" id="SM00388">
    <property type="entry name" value="HisKA"/>
    <property type="match status" value="1"/>
</dbReference>
<protein>
    <recommendedName>
        <fullName evidence="3">histidine kinase</fullName>
        <ecNumber evidence="3">2.7.13.3</ecNumber>
    </recommendedName>
</protein>
<dbReference type="Pfam" id="PF00512">
    <property type="entry name" value="HisKA"/>
    <property type="match status" value="1"/>
</dbReference>
<comment type="subcellular location">
    <subcellularLocation>
        <location evidence="2">Membrane</location>
        <topology evidence="2">Multi-pass membrane protein</topology>
    </subcellularLocation>
</comment>
<reference evidence="15 16" key="1">
    <citation type="submission" date="2017-10" db="EMBL/GenBank/DDBJ databases">
        <title>Effective Description of Clostridium neonatale sp. nov. linked to necrotizing enterocolitis in neonates and a clarification of species assignable to the genus Clostridium (Prazmowski 1880) emend. Lawson and Rainey 2016.</title>
        <authorList>
            <person name="Bernard K."/>
            <person name="Burdz T."/>
            <person name="Wiebe D."/>
            <person name="Balcewich B."/>
            <person name="Alfa M."/>
            <person name="Bernier A.-M."/>
        </authorList>
    </citation>
    <scope>NUCLEOTIDE SEQUENCE [LARGE SCALE GENOMIC DNA]</scope>
    <source>
        <strain evidence="15 16">LCDC99A005</strain>
    </source>
</reference>
<dbReference type="InterPro" id="IPR036097">
    <property type="entry name" value="HisK_dim/P_sf"/>
</dbReference>
<keyword evidence="6 12" id="KW-0812">Transmembrane</keyword>
<keyword evidence="8 12" id="KW-1133">Transmembrane helix</keyword>
<dbReference type="InterPro" id="IPR003660">
    <property type="entry name" value="HAMP_dom"/>
</dbReference>
<feature type="transmembrane region" description="Helical" evidence="12">
    <location>
        <begin position="165"/>
        <end position="186"/>
    </location>
</feature>
<keyword evidence="16" id="KW-1185">Reference proteome</keyword>
<evidence type="ECO:0000313" key="15">
    <source>
        <dbReference type="EMBL" id="PEG30006.1"/>
    </source>
</evidence>
<dbReference type="InterPro" id="IPR003594">
    <property type="entry name" value="HATPase_dom"/>
</dbReference>
<dbReference type="SMART" id="SM00387">
    <property type="entry name" value="HATPase_c"/>
    <property type="match status" value="1"/>
</dbReference>
<proteinExistence type="predicted"/>
<dbReference type="PRINTS" id="PR00344">
    <property type="entry name" value="BCTRLSENSOR"/>
</dbReference>
<dbReference type="Pfam" id="PF02518">
    <property type="entry name" value="HATPase_c"/>
    <property type="match status" value="1"/>
</dbReference>
<evidence type="ECO:0000259" key="14">
    <source>
        <dbReference type="PROSITE" id="PS50885"/>
    </source>
</evidence>
<feature type="domain" description="HAMP" evidence="14">
    <location>
        <begin position="188"/>
        <end position="241"/>
    </location>
</feature>
<dbReference type="GO" id="GO:0000155">
    <property type="term" value="F:phosphorelay sensor kinase activity"/>
    <property type="evidence" value="ECO:0007669"/>
    <property type="project" value="InterPro"/>
</dbReference>
<evidence type="ECO:0000256" key="2">
    <source>
        <dbReference type="ARBA" id="ARBA00004141"/>
    </source>
</evidence>
<name>A0A2A7MEC6_9CLOT</name>
<evidence type="ECO:0000256" key="7">
    <source>
        <dbReference type="ARBA" id="ARBA00022777"/>
    </source>
</evidence>
<dbReference type="SUPFAM" id="SSF158472">
    <property type="entry name" value="HAMP domain-like"/>
    <property type="match status" value="1"/>
</dbReference>
<dbReference type="InterPro" id="IPR050398">
    <property type="entry name" value="HssS/ArlS-like"/>
</dbReference>
<comment type="catalytic activity">
    <reaction evidence="1">
        <text>ATP + protein L-histidine = ADP + protein N-phospho-L-histidine.</text>
        <dbReference type="EC" id="2.7.13.3"/>
    </reaction>
</comment>
<evidence type="ECO:0000313" key="16">
    <source>
        <dbReference type="Proteomes" id="UP000220840"/>
    </source>
</evidence>
<dbReference type="GO" id="GO:0016020">
    <property type="term" value="C:membrane"/>
    <property type="evidence" value="ECO:0007669"/>
    <property type="project" value="UniProtKB-SubCell"/>
</dbReference>
<keyword evidence="5" id="KW-0808">Transferase</keyword>
<dbReference type="OrthoDB" id="9786919at2"/>
<dbReference type="PANTHER" id="PTHR45528:SF12">
    <property type="entry name" value="SENSOR HISTIDINE KINASE ARSS"/>
    <property type="match status" value="1"/>
</dbReference>
<feature type="coiled-coil region" evidence="11">
    <location>
        <begin position="226"/>
        <end position="260"/>
    </location>
</feature>
<dbReference type="SUPFAM" id="SSF55874">
    <property type="entry name" value="ATPase domain of HSP90 chaperone/DNA topoisomerase II/histidine kinase"/>
    <property type="match status" value="1"/>
</dbReference>
<keyword evidence="4" id="KW-0597">Phosphoprotein</keyword>
<dbReference type="GeneID" id="68876317"/>
<keyword evidence="9" id="KW-0902">Two-component regulatory system</keyword>
<evidence type="ECO:0000256" key="5">
    <source>
        <dbReference type="ARBA" id="ARBA00022679"/>
    </source>
</evidence>
<dbReference type="PROSITE" id="PS50885">
    <property type="entry name" value="HAMP"/>
    <property type="match status" value="1"/>
</dbReference>
<dbReference type="CDD" id="cd00075">
    <property type="entry name" value="HATPase"/>
    <property type="match status" value="1"/>
</dbReference>
<keyword evidence="10 12" id="KW-0472">Membrane</keyword>
<evidence type="ECO:0000256" key="11">
    <source>
        <dbReference type="SAM" id="Coils"/>
    </source>
</evidence>
<dbReference type="RefSeq" id="WP_058294173.1">
    <property type="nucleotide sequence ID" value="NZ_CAMRXJ010000102.1"/>
</dbReference>
<dbReference type="EC" id="2.7.13.3" evidence="3"/>
<dbReference type="Gene3D" id="6.10.340.10">
    <property type="match status" value="1"/>
</dbReference>
<dbReference type="InterPro" id="IPR003661">
    <property type="entry name" value="HisK_dim/P_dom"/>
</dbReference>
<gene>
    <name evidence="15" type="ORF">CQ394_15310</name>
</gene>
<evidence type="ECO:0000256" key="12">
    <source>
        <dbReference type="SAM" id="Phobius"/>
    </source>
</evidence>
<dbReference type="SUPFAM" id="SSF47384">
    <property type="entry name" value="Homodimeric domain of signal transducing histidine kinase"/>
    <property type="match status" value="1"/>
</dbReference>
<sequence>MKLTNKLFLYFGILFFFTINIFGMVLIQSNFNLTVKNTVNASLGEYSVIYTNLESKETMSNIFLTNRDIIKIKSDSYLKNINNPNISLEFRTLDKKMFYSTKNSDILYSEKIYNIKDNLSNYMIYKEENNKILLITNIISINNNKYYFTYMNNLDNLYNDRIKSIFTLIKLNVVIGVFLLFIIYLISIEITKPINNLIDSMEDIIEGNYNKKFTYKSNISEINSISNNFSLMNEEIQKKIKQLREQNNSKQRFIDNLTHEIRTPLTSIIGYSDLMMNKKVQDIDLIYKSFNNINREGKRILALTSNLVSLITLDKKSLKLNNYSLKEILYDVRNALNMKIIQYDVELLIKGDDIEVFSDKNLLTILISNFIDNAIKATIDRDIRKVISIVDKNILIIKDTGKGISKSDINKIFEPFYMADKSRNKSVDGFGLGLSICKEISNLLDINIEIKSEIDVGTEIILNFKGSLRE</sequence>
<feature type="transmembrane region" description="Helical" evidence="12">
    <location>
        <begin position="7"/>
        <end position="27"/>
    </location>
</feature>
<dbReference type="Gene3D" id="3.30.565.10">
    <property type="entry name" value="Histidine kinase-like ATPase, C-terminal domain"/>
    <property type="match status" value="1"/>
</dbReference>
<evidence type="ECO:0000259" key="13">
    <source>
        <dbReference type="PROSITE" id="PS50109"/>
    </source>
</evidence>
<evidence type="ECO:0000256" key="9">
    <source>
        <dbReference type="ARBA" id="ARBA00023012"/>
    </source>
</evidence>
<keyword evidence="7 15" id="KW-0418">Kinase</keyword>
<dbReference type="CDD" id="cd00082">
    <property type="entry name" value="HisKA"/>
    <property type="match status" value="1"/>
</dbReference>
<comment type="caution">
    <text evidence="15">The sequence shown here is derived from an EMBL/GenBank/DDBJ whole genome shotgun (WGS) entry which is preliminary data.</text>
</comment>
<evidence type="ECO:0000256" key="10">
    <source>
        <dbReference type="ARBA" id="ARBA00023136"/>
    </source>
</evidence>
<dbReference type="STRING" id="137838.GCA_001458595_01297"/>
<accession>A0A2A7MEC6</accession>
<organism evidence="15 16">
    <name type="scientific">Clostridium neonatale</name>
    <dbReference type="NCBI Taxonomy" id="137838"/>
    <lineage>
        <taxon>Bacteria</taxon>
        <taxon>Bacillati</taxon>
        <taxon>Bacillota</taxon>
        <taxon>Clostridia</taxon>
        <taxon>Eubacteriales</taxon>
        <taxon>Clostridiaceae</taxon>
        <taxon>Clostridium</taxon>
    </lineage>
</organism>
<keyword evidence="11" id="KW-0175">Coiled coil</keyword>
<evidence type="ECO:0000256" key="8">
    <source>
        <dbReference type="ARBA" id="ARBA00022989"/>
    </source>
</evidence>
<dbReference type="Proteomes" id="UP000220840">
    <property type="component" value="Unassembled WGS sequence"/>
</dbReference>
<dbReference type="InterPro" id="IPR004358">
    <property type="entry name" value="Sig_transdc_His_kin-like_C"/>
</dbReference>
<dbReference type="InterPro" id="IPR036890">
    <property type="entry name" value="HATPase_C_sf"/>
</dbReference>
<feature type="domain" description="Histidine kinase" evidence="13">
    <location>
        <begin position="256"/>
        <end position="468"/>
    </location>
</feature>
<evidence type="ECO:0000256" key="1">
    <source>
        <dbReference type="ARBA" id="ARBA00000085"/>
    </source>
</evidence>
<dbReference type="Gene3D" id="1.10.287.130">
    <property type="match status" value="1"/>
</dbReference>
<dbReference type="PROSITE" id="PS50109">
    <property type="entry name" value="HIS_KIN"/>
    <property type="match status" value="1"/>
</dbReference>
<dbReference type="EMBL" id="PDCJ01000002">
    <property type="protein sequence ID" value="PEG30006.1"/>
    <property type="molecule type" value="Genomic_DNA"/>
</dbReference>
<dbReference type="PANTHER" id="PTHR45528">
    <property type="entry name" value="SENSOR HISTIDINE KINASE CPXA"/>
    <property type="match status" value="1"/>
</dbReference>
<dbReference type="InterPro" id="IPR005467">
    <property type="entry name" value="His_kinase_dom"/>
</dbReference>
<evidence type="ECO:0000256" key="6">
    <source>
        <dbReference type="ARBA" id="ARBA00022692"/>
    </source>
</evidence>
<dbReference type="AlphaFoldDB" id="A0A2A7MEC6"/>
<evidence type="ECO:0000256" key="3">
    <source>
        <dbReference type="ARBA" id="ARBA00012438"/>
    </source>
</evidence>
<evidence type="ECO:0000256" key="4">
    <source>
        <dbReference type="ARBA" id="ARBA00022553"/>
    </source>
</evidence>